<gene>
    <name evidence="1" type="ORF">Val02_44080</name>
</gene>
<dbReference type="Proteomes" id="UP000619260">
    <property type="component" value="Unassembled WGS sequence"/>
</dbReference>
<sequence length="90" mass="9908">MERARPCGQTLGNLTRVFFIFGWGWKATHLATTQLTCPRCGNHVAHPVQKQVLKISLFFVPLIPLKTKYTVTCTACGVTREVSPAAVGVH</sequence>
<comment type="caution">
    <text evidence="1">The sequence shown here is derived from an EMBL/GenBank/DDBJ whole genome shotgun (WGS) entry which is preliminary data.</text>
</comment>
<evidence type="ECO:0000313" key="1">
    <source>
        <dbReference type="EMBL" id="GIJ47522.1"/>
    </source>
</evidence>
<dbReference type="EMBL" id="BOPF01000015">
    <property type="protein sequence ID" value="GIJ47522.1"/>
    <property type="molecule type" value="Genomic_DNA"/>
</dbReference>
<keyword evidence="2" id="KW-1185">Reference proteome</keyword>
<dbReference type="AlphaFoldDB" id="A0A8J3YN78"/>
<protein>
    <recommendedName>
        <fullName evidence="3">Zinc-ribbon 15 domain-containing protein</fullName>
    </recommendedName>
</protein>
<proteinExistence type="predicted"/>
<dbReference type="PANTHER" id="PTHR28139:SF1">
    <property type="entry name" value="UPF0768 PROTEIN YBL029C-A"/>
    <property type="match status" value="1"/>
</dbReference>
<evidence type="ECO:0008006" key="3">
    <source>
        <dbReference type="Google" id="ProtNLM"/>
    </source>
</evidence>
<dbReference type="PANTHER" id="PTHR28139">
    <property type="entry name" value="UPF0768 PROTEIN YBL029C-A"/>
    <property type="match status" value="1"/>
</dbReference>
<evidence type="ECO:0000313" key="2">
    <source>
        <dbReference type="Proteomes" id="UP000619260"/>
    </source>
</evidence>
<reference evidence="1" key="1">
    <citation type="submission" date="2021-01" db="EMBL/GenBank/DDBJ databases">
        <title>Whole genome shotgun sequence of Virgisporangium aliadipatigenens NBRC 105644.</title>
        <authorList>
            <person name="Komaki H."/>
            <person name="Tamura T."/>
        </authorList>
    </citation>
    <scope>NUCLEOTIDE SEQUENCE</scope>
    <source>
        <strain evidence="1">NBRC 105644</strain>
    </source>
</reference>
<name>A0A8J3YN78_9ACTN</name>
<accession>A0A8J3YN78</accession>
<organism evidence="1 2">
    <name type="scientific">Virgisporangium aliadipatigenens</name>
    <dbReference type="NCBI Taxonomy" id="741659"/>
    <lineage>
        <taxon>Bacteria</taxon>
        <taxon>Bacillati</taxon>
        <taxon>Actinomycetota</taxon>
        <taxon>Actinomycetes</taxon>
        <taxon>Micromonosporales</taxon>
        <taxon>Micromonosporaceae</taxon>
        <taxon>Virgisporangium</taxon>
    </lineage>
</organism>